<feature type="domain" description="ASD2" evidence="11">
    <location>
        <begin position="1162"/>
        <end position="1452"/>
    </location>
</feature>
<dbReference type="GO" id="GO:0007015">
    <property type="term" value="P:actin filament organization"/>
    <property type="evidence" value="ECO:0007669"/>
    <property type="project" value="TreeGrafter"/>
</dbReference>
<dbReference type="SMART" id="SM00228">
    <property type="entry name" value="PDZ"/>
    <property type="match status" value="1"/>
</dbReference>
<evidence type="ECO:0000256" key="8">
    <source>
        <dbReference type="SAM" id="Coils"/>
    </source>
</evidence>
<feature type="compositionally biased region" description="Basic and acidic residues" evidence="9">
    <location>
        <begin position="732"/>
        <end position="742"/>
    </location>
</feature>
<dbReference type="GO" id="GO:0030864">
    <property type="term" value="C:cortical actin cytoskeleton"/>
    <property type="evidence" value="ECO:0007669"/>
    <property type="project" value="TreeGrafter"/>
</dbReference>
<keyword evidence="13" id="KW-1185">Reference proteome</keyword>
<dbReference type="Proteomes" id="UP001178461">
    <property type="component" value="Chromosome Z"/>
</dbReference>
<proteinExistence type="inferred from homology"/>
<accession>A0AA35LBY1</accession>
<feature type="compositionally biased region" description="Low complexity" evidence="9">
    <location>
        <begin position="204"/>
        <end position="218"/>
    </location>
</feature>
<keyword evidence="4" id="KW-0963">Cytoplasm</keyword>
<feature type="compositionally biased region" description="Polar residues" evidence="9">
    <location>
        <begin position="1032"/>
        <end position="1047"/>
    </location>
</feature>
<evidence type="ECO:0000313" key="12">
    <source>
        <dbReference type="EMBL" id="CAI5793339.1"/>
    </source>
</evidence>
<protein>
    <submittedName>
        <fullName evidence="12">Protein Shroom4 isoform X1</fullName>
    </submittedName>
</protein>
<keyword evidence="6" id="KW-0009">Actin-binding</keyword>
<evidence type="ECO:0000256" key="1">
    <source>
        <dbReference type="ARBA" id="ARBA00004245"/>
    </source>
</evidence>
<dbReference type="InterPro" id="IPR014799">
    <property type="entry name" value="ASD2_dom"/>
</dbReference>
<sequence length="1458" mass="159332">MARPSGDAQRQEPEQQPLPLVSYQHVPVHLAGGAPWGFSLEGGLEHGKPLIVSKVEDGGKASLSQNMFPGDELVNINGTPLYGSRQEALILIKGSYRTLKMILRRRVVPLIRPHSWHLAKLSEVRTEADTTMHFPADAFNLSWHSGCDPSDLPLPWNPLARHCSTDKSSSLGSMESLDQGGQTYYEGSLSPIDQTMYQNKRDSAYSSFSASSNASDSALRPEDGGVPEGLPPDPRYLQTSGEAVAAVGLHASPSRPAPSARTAPCLQDSHFPSSTRAVVSTPPQPPVRQDSLRACNLPPTNTEGRRKDSPHLKARWTSDTVLSVRGRDPELGKESPTEHYYLLSSHADQPTPMEKEAQSANSLPGEQSSGEHPLGKPHTGSQDPFVTKPGSPEGACQPHWKACWAGALSHRHSAPEHLLAAQLRALHVSCPQEGSHWTVSPLHVEQRSNPGAQQSQGSPRKAQSPRSESSCCHMGPERPRSASVELASSPHLQPTGDASTGLKEAPSMEASAEVRQEEEGSIMGTRKGGSSQHRSAHMRRRSDRFATNLRNEIQWRKAQLQKAKGSTPLLEEGESNQEAGEPPGSPPVPPSLPHSPPPPMPKGRPPGLTQHRALLPRRWGSELSVFAADSGFPGPRKPQGALPPGGSQGGRWRWSPERKLQPHHQSQQVADSGSPLPPPEDSGLLPFADRRKFFEETSKPLSSGGFSCQNNRPVGVPLPRMVDQDSFQPASSERRDQRRHSVDQPYRLLQPPPPHTYQDFLPEVPAFCKPLAQCEEDCDHWRPLPCSRAAREGCACCYGDRCPAAHHRNMPAASGHWAHHCHSHAWNRCRGCCCCPAQHKFLEEGGPWHARKTFLADFSLGEWEPPTPSRKTMSPSMSELAQHKVGFARASPFWTCSEASEAEWHPSCHAGPPHSLSWDGKRPVRAAENLAYKEDPATPHRHPLRERAFSESHLCAEQAGASGRERREAPLAKLEEGAQLESPRAAKQKGLPPPRPPPPNWEKYRPGRASHSHLLPPKAGPHPHLEEACAHGQSSSEVARQRSQSLPLEQLRGEAGQQLSRRPQEAPHSPYHYNSSPLRTPEWAVPDGSSQSGSSRPACSPEEAATPRPLWEKGKDGSASRTPEPVSASPPSLASKELEGVEGDACCPGTVGSVHPFHLNSEELMRDVAGRDRSLAGVLSPTLGLVTAAEMMGGLFSPSEGAVWPPQAGAVGLSARQPSQPVSPTCGGTASPTSSCSAYYNLSAGKAELLNKMKELPEGAGASSEEEEVDHDLARKKVQLIESISRKLGVLQEAQRGLHDDMNANMVLGREVENHVKGVCKPHEYEKFRLFIGDLEKVVNLLLSLSGRLARVENALSSLDLDATAEEEKLALLEKKRQLMAQLEDAKELQDHVSRRERLVFASVSRCLPAEQLQDYQHFVHMKSALIIQQRQLEDKIKLGEEQLRCLRESLRRGPREY</sequence>
<dbReference type="CDD" id="cd06750">
    <property type="entry name" value="PDZ_shroom2_3_4-like"/>
    <property type="match status" value="1"/>
</dbReference>
<organism evidence="12 13">
    <name type="scientific">Podarcis lilfordi</name>
    <name type="common">Lilford's wall lizard</name>
    <dbReference type="NCBI Taxonomy" id="74358"/>
    <lineage>
        <taxon>Eukaryota</taxon>
        <taxon>Metazoa</taxon>
        <taxon>Chordata</taxon>
        <taxon>Craniata</taxon>
        <taxon>Vertebrata</taxon>
        <taxon>Euteleostomi</taxon>
        <taxon>Lepidosauria</taxon>
        <taxon>Squamata</taxon>
        <taxon>Bifurcata</taxon>
        <taxon>Unidentata</taxon>
        <taxon>Episquamata</taxon>
        <taxon>Laterata</taxon>
        <taxon>Lacertibaenia</taxon>
        <taxon>Lacertidae</taxon>
        <taxon>Podarcis</taxon>
    </lineage>
</organism>
<evidence type="ECO:0000256" key="5">
    <source>
        <dbReference type="ARBA" id="ARBA00022553"/>
    </source>
</evidence>
<evidence type="ECO:0000256" key="2">
    <source>
        <dbReference type="ARBA" id="ARBA00006469"/>
    </source>
</evidence>
<evidence type="ECO:0000256" key="6">
    <source>
        <dbReference type="ARBA" id="ARBA00023203"/>
    </source>
</evidence>
<feature type="region of interest" description="Disordered" evidence="9">
    <location>
        <begin position="444"/>
        <end position="546"/>
    </location>
</feature>
<dbReference type="InterPro" id="IPR001478">
    <property type="entry name" value="PDZ"/>
</dbReference>
<feature type="compositionally biased region" description="Pro residues" evidence="9">
    <location>
        <begin position="583"/>
        <end position="604"/>
    </location>
</feature>
<feature type="coiled-coil region" evidence="8">
    <location>
        <begin position="1349"/>
        <end position="1396"/>
    </location>
</feature>
<evidence type="ECO:0000256" key="3">
    <source>
        <dbReference type="ARBA" id="ARBA00022473"/>
    </source>
</evidence>
<evidence type="ECO:0000259" key="10">
    <source>
        <dbReference type="PROSITE" id="PS50106"/>
    </source>
</evidence>
<dbReference type="GO" id="GO:0016324">
    <property type="term" value="C:apical plasma membrane"/>
    <property type="evidence" value="ECO:0007669"/>
    <property type="project" value="TreeGrafter"/>
</dbReference>
<dbReference type="GO" id="GO:0043296">
    <property type="term" value="C:apical junction complex"/>
    <property type="evidence" value="ECO:0007669"/>
    <property type="project" value="TreeGrafter"/>
</dbReference>
<comment type="subcellular location">
    <subcellularLocation>
        <location evidence="1">Cytoplasm</location>
        <location evidence="1">Cytoskeleton</location>
    </subcellularLocation>
</comment>
<evidence type="ECO:0000256" key="4">
    <source>
        <dbReference type="ARBA" id="ARBA00022490"/>
    </source>
</evidence>
<dbReference type="PROSITE" id="PS51307">
    <property type="entry name" value="ASD2"/>
    <property type="match status" value="1"/>
</dbReference>
<dbReference type="PANTHER" id="PTHR15012:SF35">
    <property type="entry name" value="PROTEIN SHROOM4"/>
    <property type="match status" value="1"/>
</dbReference>
<feature type="compositionally biased region" description="Basic and acidic residues" evidence="9">
    <location>
        <begin position="963"/>
        <end position="976"/>
    </location>
</feature>
<dbReference type="InterPro" id="IPR036034">
    <property type="entry name" value="PDZ_sf"/>
</dbReference>
<feature type="region of interest" description="Disordered" evidence="9">
    <location>
        <begin position="348"/>
        <end position="393"/>
    </location>
</feature>
<feature type="compositionally biased region" description="Polar residues" evidence="9">
    <location>
        <begin position="447"/>
        <end position="458"/>
    </location>
</feature>
<feature type="compositionally biased region" description="Polar residues" evidence="9">
    <location>
        <begin position="699"/>
        <end position="712"/>
    </location>
</feature>
<feature type="compositionally biased region" description="Pro residues" evidence="9">
    <location>
        <begin position="991"/>
        <end position="1000"/>
    </location>
</feature>
<keyword evidence="5" id="KW-0597">Phosphoprotein</keyword>
<feature type="region of interest" description="Disordered" evidence="9">
    <location>
        <begin position="558"/>
        <end position="686"/>
    </location>
</feature>
<name>A0AA35LBY1_9SAUR</name>
<feature type="compositionally biased region" description="Polar residues" evidence="9">
    <location>
        <begin position="358"/>
        <end position="370"/>
    </location>
</feature>
<feature type="compositionally biased region" description="Basic and acidic residues" evidence="9">
    <location>
        <begin position="325"/>
        <end position="336"/>
    </location>
</feature>
<dbReference type="PROSITE" id="PS50106">
    <property type="entry name" value="PDZ"/>
    <property type="match status" value="1"/>
</dbReference>
<dbReference type="InterPro" id="IPR027685">
    <property type="entry name" value="Shroom_fam"/>
</dbReference>
<dbReference type="PANTHER" id="PTHR15012">
    <property type="entry name" value="APICAL PROTEIN/SHROOM-RELATED"/>
    <property type="match status" value="1"/>
</dbReference>
<feature type="region of interest" description="Disordered" evidence="9">
    <location>
        <begin position="201"/>
        <end position="237"/>
    </location>
</feature>
<keyword evidence="7" id="KW-0206">Cytoskeleton</keyword>
<gene>
    <name evidence="12" type="ORF">PODLI_1B016124</name>
</gene>
<keyword evidence="8" id="KW-0175">Coiled coil</keyword>
<evidence type="ECO:0000256" key="9">
    <source>
        <dbReference type="SAM" id="MobiDB-lite"/>
    </source>
</evidence>
<feature type="domain" description="PDZ" evidence="10">
    <location>
        <begin position="25"/>
        <end position="107"/>
    </location>
</feature>
<dbReference type="Pfam" id="PF08687">
    <property type="entry name" value="ASD2"/>
    <property type="match status" value="1"/>
</dbReference>
<feature type="region of interest" description="Disordered" evidence="9">
    <location>
        <begin position="932"/>
        <end position="1141"/>
    </location>
</feature>
<keyword evidence="3" id="KW-0217">Developmental protein</keyword>
<dbReference type="FunFam" id="2.30.42.10:FF:000100">
    <property type="entry name" value="Shroom family member 2"/>
    <property type="match status" value="1"/>
</dbReference>
<comment type="similarity">
    <text evidence="2">Belongs to the shroom family.</text>
</comment>
<feature type="region of interest" description="Disordered" evidence="9">
    <location>
        <begin position="165"/>
        <end position="188"/>
    </location>
</feature>
<evidence type="ECO:0000259" key="11">
    <source>
        <dbReference type="PROSITE" id="PS51307"/>
    </source>
</evidence>
<evidence type="ECO:0000313" key="13">
    <source>
        <dbReference type="Proteomes" id="UP001178461"/>
    </source>
</evidence>
<dbReference type="SUPFAM" id="SSF50156">
    <property type="entry name" value="PDZ domain-like"/>
    <property type="match status" value="1"/>
</dbReference>
<dbReference type="GO" id="GO:0005912">
    <property type="term" value="C:adherens junction"/>
    <property type="evidence" value="ECO:0007669"/>
    <property type="project" value="TreeGrafter"/>
</dbReference>
<feature type="compositionally biased region" description="Low complexity" evidence="9">
    <location>
        <begin position="251"/>
        <end position="264"/>
    </location>
</feature>
<feature type="region of interest" description="Disordered" evidence="9">
    <location>
        <begin position="698"/>
        <end position="755"/>
    </location>
</feature>
<feature type="compositionally biased region" description="Polar residues" evidence="9">
    <location>
        <begin position="1088"/>
        <end position="1097"/>
    </location>
</feature>
<dbReference type="EMBL" id="OX395140">
    <property type="protein sequence ID" value="CAI5793339.1"/>
    <property type="molecule type" value="Genomic_DNA"/>
</dbReference>
<dbReference type="Pfam" id="PF00595">
    <property type="entry name" value="PDZ"/>
    <property type="match status" value="1"/>
</dbReference>
<dbReference type="Gene3D" id="6.10.250.3120">
    <property type="match status" value="1"/>
</dbReference>
<dbReference type="GO" id="GO:0051015">
    <property type="term" value="F:actin filament binding"/>
    <property type="evidence" value="ECO:0007669"/>
    <property type="project" value="InterPro"/>
</dbReference>
<dbReference type="Gene3D" id="2.30.42.10">
    <property type="match status" value="1"/>
</dbReference>
<evidence type="ECO:0000256" key="7">
    <source>
        <dbReference type="ARBA" id="ARBA00023212"/>
    </source>
</evidence>
<feature type="region of interest" description="Disordered" evidence="9">
    <location>
        <begin position="251"/>
        <end position="336"/>
    </location>
</feature>
<reference evidence="12" key="1">
    <citation type="submission" date="2022-12" db="EMBL/GenBank/DDBJ databases">
        <authorList>
            <person name="Alioto T."/>
            <person name="Alioto T."/>
            <person name="Gomez Garrido J."/>
        </authorList>
    </citation>
    <scope>NUCLEOTIDE SEQUENCE</scope>
</reference>